<evidence type="ECO:0000313" key="3">
    <source>
        <dbReference type="Proteomes" id="UP001221757"/>
    </source>
</evidence>
<gene>
    <name evidence="2" type="ORF">B0H17DRAFT_1096169</name>
</gene>
<feature type="compositionally biased region" description="Basic residues" evidence="1">
    <location>
        <begin position="83"/>
        <end position="94"/>
    </location>
</feature>
<feature type="compositionally biased region" description="Basic and acidic residues" evidence="1">
    <location>
        <begin position="70"/>
        <end position="82"/>
    </location>
</feature>
<organism evidence="2 3">
    <name type="scientific">Mycena rosella</name>
    <name type="common">Pink bonnet</name>
    <name type="synonym">Agaricus rosellus</name>
    <dbReference type="NCBI Taxonomy" id="1033263"/>
    <lineage>
        <taxon>Eukaryota</taxon>
        <taxon>Fungi</taxon>
        <taxon>Dikarya</taxon>
        <taxon>Basidiomycota</taxon>
        <taxon>Agaricomycotina</taxon>
        <taxon>Agaricomycetes</taxon>
        <taxon>Agaricomycetidae</taxon>
        <taxon>Agaricales</taxon>
        <taxon>Marasmiineae</taxon>
        <taxon>Mycenaceae</taxon>
        <taxon>Mycena</taxon>
    </lineage>
</organism>
<sequence length="216" mass="24590">HIQWCILQALKLDKQDYPQDKQGPFKIHSWVSLCTYPAPLLPALHLFLLSVCLPWLKAYRPLPSARERRVLRPLPRPRDPRVPRRRHLHPHPSHRPPPLPPPLRSRTPPHPEPRSRHVRVAVRVRRRVPLDVGVRGVPVPQRQPLRASPGVPRTLARPRAPLLLPGPVWQLDADSFESAPASPALAHAPMLPLSPYGSLRRRLGQQVCSVLLNREV</sequence>
<evidence type="ECO:0000256" key="1">
    <source>
        <dbReference type="SAM" id="MobiDB-lite"/>
    </source>
</evidence>
<dbReference type="AlphaFoldDB" id="A0AAD7G4P6"/>
<protein>
    <submittedName>
        <fullName evidence="2">Uncharacterized protein</fullName>
    </submittedName>
</protein>
<evidence type="ECO:0000313" key="2">
    <source>
        <dbReference type="EMBL" id="KAJ7659402.1"/>
    </source>
</evidence>
<name>A0AAD7G4P6_MYCRO</name>
<reference evidence="2" key="1">
    <citation type="submission" date="2023-03" db="EMBL/GenBank/DDBJ databases">
        <title>Massive genome expansion in bonnet fungi (Mycena s.s.) driven by repeated elements and novel gene families across ecological guilds.</title>
        <authorList>
            <consortium name="Lawrence Berkeley National Laboratory"/>
            <person name="Harder C.B."/>
            <person name="Miyauchi S."/>
            <person name="Viragh M."/>
            <person name="Kuo A."/>
            <person name="Thoen E."/>
            <person name="Andreopoulos B."/>
            <person name="Lu D."/>
            <person name="Skrede I."/>
            <person name="Drula E."/>
            <person name="Henrissat B."/>
            <person name="Morin E."/>
            <person name="Kohler A."/>
            <person name="Barry K."/>
            <person name="LaButti K."/>
            <person name="Morin E."/>
            <person name="Salamov A."/>
            <person name="Lipzen A."/>
            <person name="Mereny Z."/>
            <person name="Hegedus B."/>
            <person name="Baldrian P."/>
            <person name="Stursova M."/>
            <person name="Weitz H."/>
            <person name="Taylor A."/>
            <person name="Grigoriev I.V."/>
            <person name="Nagy L.G."/>
            <person name="Martin F."/>
            <person name="Kauserud H."/>
        </authorList>
    </citation>
    <scope>NUCLEOTIDE SEQUENCE</scope>
    <source>
        <strain evidence="2">CBHHK067</strain>
    </source>
</reference>
<feature type="region of interest" description="Disordered" evidence="1">
    <location>
        <begin position="70"/>
        <end position="116"/>
    </location>
</feature>
<keyword evidence="3" id="KW-1185">Reference proteome</keyword>
<proteinExistence type="predicted"/>
<comment type="caution">
    <text evidence="2">The sequence shown here is derived from an EMBL/GenBank/DDBJ whole genome shotgun (WGS) entry which is preliminary data.</text>
</comment>
<dbReference type="Proteomes" id="UP001221757">
    <property type="component" value="Unassembled WGS sequence"/>
</dbReference>
<feature type="non-terminal residue" evidence="2">
    <location>
        <position position="216"/>
    </location>
</feature>
<accession>A0AAD7G4P6</accession>
<dbReference type="EMBL" id="JARKIE010000271">
    <property type="protein sequence ID" value="KAJ7659402.1"/>
    <property type="molecule type" value="Genomic_DNA"/>
</dbReference>